<organism evidence="1 2">
    <name type="scientific">Massilia genomosp. 1</name>
    <dbReference type="NCBI Taxonomy" id="2609280"/>
    <lineage>
        <taxon>Bacteria</taxon>
        <taxon>Pseudomonadati</taxon>
        <taxon>Pseudomonadota</taxon>
        <taxon>Betaproteobacteria</taxon>
        <taxon>Burkholderiales</taxon>
        <taxon>Oxalobacteraceae</taxon>
        <taxon>Telluria group</taxon>
        <taxon>Massilia</taxon>
    </lineage>
</organism>
<name>A0ABX0MZQ6_9BURK</name>
<keyword evidence="2" id="KW-1185">Reference proteome</keyword>
<reference evidence="1 2" key="1">
    <citation type="submission" date="2019-10" db="EMBL/GenBank/DDBJ databases">
        <title>Taxonomy of Antarctic Massilia spp.: description of Massilia rubra sp. nov., Massilia aquatica sp. nov., Massilia mucilaginosa sp. nov., Massilia frigida sp. nov. isolated from streams, lakes and regoliths.</title>
        <authorList>
            <person name="Holochova P."/>
            <person name="Sedlacek I."/>
            <person name="Kralova S."/>
            <person name="Maslanova I."/>
            <person name="Busse H.-J."/>
            <person name="Stankova E."/>
            <person name="Vrbovska V."/>
            <person name="Kovarovic V."/>
            <person name="Bartak M."/>
            <person name="Svec P."/>
            <person name="Pantucek R."/>
        </authorList>
    </citation>
    <scope>NUCLEOTIDE SEQUENCE [LARGE SCALE GENOMIC DNA]</scope>
    <source>
        <strain evidence="1 2">CCM 8694</strain>
    </source>
</reference>
<accession>A0ABX0MZQ6</accession>
<comment type="caution">
    <text evidence="1">The sequence shown here is derived from an EMBL/GenBank/DDBJ whole genome shotgun (WGS) entry which is preliminary data.</text>
</comment>
<protein>
    <recommendedName>
        <fullName evidence="3">TIGR02270 family protein</fullName>
    </recommendedName>
</protein>
<evidence type="ECO:0000313" key="1">
    <source>
        <dbReference type="EMBL" id="NHZ65721.1"/>
    </source>
</evidence>
<sequence length="420" mass="45261">MTNPTIVAQHVTDVATTWWRRRREIVDVRLRFDRLADIDGAIDAHLDGLREAGEIATELAEAAYDKAAGRRCHDVGADAFVVLALAFLGEAREAMDDALARLSGQPGFSDALHGVLAWFDSHAVSGLVGAQIRSADRACRLAALARCHLHPVLAGGRLDDALLAHAASADAPEFDAIAQCGRVALLPRVAGFLDQATPGHPALFNAARCALLLGGRDAAIPALHAYAAAQTGPAPEVAKLLCAALSGSELHNYIATLMRCAQQRSLAIQAAGWSGDPLHVPWLLAQSDDSDDSDAARLAGESVRLITGLDLDANRMVRGEPRSRTNDTPAYPLPDRARLQTWWDANAQCYPGDMRYLLGRPVSDSWLVHVLSAGEQAHRELAALHRALMHPGESTFPVHAAARIQRQRLERLRGDDHDRS</sequence>
<dbReference type="RefSeq" id="WP_167239657.1">
    <property type="nucleotide sequence ID" value="NZ_WHJF01000095.1"/>
</dbReference>
<evidence type="ECO:0000313" key="2">
    <source>
        <dbReference type="Proteomes" id="UP000610594"/>
    </source>
</evidence>
<dbReference type="Proteomes" id="UP000610594">
    <property type="component" value="Unassembled WGS sequence"/>
</dbReference>
<proteinExistence type="predicted"/>
<evidence type="ECO:0008006" key="3">
    <source>
        <dbReference type="Google" id="ProtNLM"/>
    </source>
</evidence>
<gene>
    <name evidence="1" type="ORF">F1735_26045</name>
</gene>
<dbReference type="EMBL" id="WHJF01000095">
    <property type="protein sequence ID" value="NHZ65721.1"/>
    <property type="molecule type" value="Genomic_DNA"/>
</dbReference>